<dbReference type="CDD" id="cd03440">
    <property type="entry name" value="hot_dog"/>
    <property type="match status" value="1"/>
</dbReference>
<keyword evidence="3" id="KW-1185">Reference proteome</keyword>
<reference evidence="2" key="1">
    <citation type="submission" date="2019-09" db="EMBL/GenBank/DDBJ databases">
        <authorList>
            <person name="Teo W.F.A."/>
            <person name="Duangmal K."/>
        </authorList>
    </citation>
    <scope>NUCLEOTIDE SEQUENCE [LARGE SCALE GENOMIC DNA]</scope>
    <source>
        <strain evidence="2">K81G1</strain>
    </source>
</reference>
<gene>
    <name evidence="2" type="ORF">FPZ12_036330</name>
</gene>
<dbReference type="PANTHER" id="PTHR36934:SF1">
    <property type="entry name" value="THIOESTERASE DOMAIN-CONTAINING PROTEIN"/>
    <property type="match status" value="1"/>
</dbReference>
<dbReference type="InterPro" id="IPR054485">
    <property type="entry name" value="FlK-like_dom"/>
</dbReference>
<dbReference type="Gene3D" id="3.10.129.10">
    <property type="entry name" value="Hotdog Thioesterase"/>
    <property type="match status" value="1"/>
</dbReference>
<dbReference type="RefSeq" id="WP_144752304.1">
    <property type="nucleotide sequence ID" value="NZ_VMNW02000084.1"/>
</dbReference>
<dbReference type="InterPro" id="IPR029069">
    <property type="entry name" value="HotDog_dom_sf"/>
</dbReference>
<dbReference type="Proteomes" id="UP000319769">
    <property type="component" value="Unassembled WGS sequence"/>
</dbReference>
<dbReference type="PANTHER" id="PTHR36934">
    <property type="entry name" value="BLR0278 PROTEIN"/>
    <property type="match status" value="1"/>
</dbReference>
<evidence type="ECO:0000259" key="1">
    <source>
        <dbReference type="Pfam" id="PF22636"/>
    </source>
</evidence>
<dbReference type="Pfam" id="PF22636">
    <property type="entry name" value="FlK"/>
    <property type="match status" value="1"/>
</dbReference>
<evidence type="ECO:0000313" key="3">
    <source>
        <dbReference type="Proteomes" id="UP000319769"/>
    </source>
</evidence>
<dbReference type="SUPFAM" id="SSF54637">
    <property type="entry name" value="Thioesterase/thiol ester dehydrase-isomerase"/>
    <property type="match status" value="1"/>
</dbReference>
<dbReference type="AlphaFoldDB" id="A0A5N0UQW9"/>
<accession>A0A5N0UQW9</accession>
<comment type="caution">
    <text evidence="2">The sequence shown here is derived from an EMBL/GenBank/DDBJ whole genome shotgun (WGS) entry which is preliminary data.</text>
</comment>
<sequence>MRFEVTEADTAEALGSGDLPVLGTPRLIAWLEAATVACAAPSLAAGQTTVGTAIHVRHRRPTPVGGEVEVFAEVRESTVEGRMSFTVRAVDGTGQAVATGEIERAVVDGERFLGSVPASR</sequence>
<feature type="domain" description="Fluoroacetyl-CoA-specific thioesterase-like" evidence="1">
    <location>
        <begin position="5"/>
        <end position="109"/>
    </location>
</feature>
<name>A0A5N0UQW9_9PSEU</name>
<evidence type="ECO:0000313" key="2">
    <source>
        <dbReference type="EMBL" id="KAA9152771.1"/>
    </source>
</evidence>
<proteinExistence type="predicted"/>
<dbReference type="OrthoDB" id="5243809at2"/>
<protein>
    <submittedName>
        <fullName evidence="2">Thioesterase</fullName>
    </submittedName>
</protein>
<dbReference type="InterPro" id="IPR025540">
    <property type="entry name" value="FlK"/>
</dbReference>
<organism evidence="2 3">
    <name type="scientific">Amycolatopsis acidicola</name>
    <dbReference type="NCBI Taxonomy" id="2596893"/>
    <lineage>
        <taxon>Bacteria</taxon>
        <taxon>Bacillati</taxon>
        <taxon>Actinomycetota</taxon>
        <taxon>Actinomycetes</taxon>
        <taxon>Pseudonocardiales</taxon>
        <taxon>Pseudonocardiaceae</taxon>
        <taxon>Amycolatopsis</taxon>
    </lineage>
</organism>
<dbReference type="EMBL" id="VMNW02000084">
    <property type="protein sequence ID" value="KAA9152771.1"/>
    <property type="molecule type" value="Genomic_DNA"/>
</dbReference>